<evidence type="ECO:0000256" key="1">
    <source>
        <dbReference type="ARBA" id="ARBA00000826"/>
    </source>
</evidence>
<evidence type="ECO:0000256" key="2">
    <source>
        <dbReference type="ARBA" id="ARBA00009000"/>
    </source>
</evidence>
<feature type="domain" description="Glycosyl hydrolase family 13 catalytic" evidence="8">
    <location>
        <begin position="181"/>
        <end position="533"/>
    </location>
</feature>
<dbReference type="SMART" id="SM00642">
    <property type="entry name" value="Aamy"/>
    <property type="match status" value="1"/>
</dbReference>
<dbReference type="InterPro" id="IPR017853">
    <property type="entry name" value="GH"/>
</dbReference>
<evidence type="ECO:0000256" key="6">
    <source>
        <dbReference type="ARBA" id="ARBA00023001"/>
    </source>
</evidence>
<dbReference type="GO" id="GO:0005737">
    <property type="term" value="C:cytoplasm"/>
    <property type="evidence" value="ECO:0007669"/>
    <property type="project" value="TreeGrafter"/>
</dbReference>
<name>A0A9D0Z1E5_9FIRM</name>
<dbReference type="InterPro" id="IPR037439">
    <property type="entry name" value="Branching_enzy"/>
</dbReference>
<evidence type="ECO:0000256" key="5">
    <source>
        <dbReference type="ARBA" id="ARBA00022679"/>
    </source>
</evidence>
<dbReference type="InterPro" id="IPR006047">
    <property type="entry name" value="GH13_cat_dom"/>
</dbReference>
<protein>
    <recommendedName>
        <fullName evidence="3">1,4-alpha-glucan branching enzyme</fullName>
        <ecNumber evidence="3">2.4.1.18</ecNumber>
    </recommendedName>
</protein>
<keyword evidence="5" id="KW-0808">Transferase</keyword>
<dbReference type="InterPro" id="IPR014756">
    <property type="entry name" value="Ig_E-set"/>
</dbReference>
<dbReference type="GO" id="GO:0003844">
    <property type="term" value="F:1,4-alpha-glucan branching enzyme activity"/>
    <property type="evidence" value="ECO:0007669"/>
    <property type="project" value="UniProtKB-EC"/>
</dbReference>
<keyword evidence="6" id="KW-0624">Polysaccharide degradation</keyword>
<comment type="catalytic activity">
    <reaction evidence="1">
        <text>Transfers a segment of a (1-&gt;4)-alpha-D-glucan chain to a primary hydroxy group in a similar glucan chain.</text>
        <dbReference type="EC" id="2.4.1.18"/>
    </reaction>
</comment>
<comment type="caution">
    <text evidence="9">The sequence shown here is derived from an EMBL/GenBank/DDBJ whole genome shotgun (WGS) entry which is preliminary data.</text>
</comment>
<reference evidence="9" key="2">
    <citation type="journal article" date="2021" name="PeerJ">
        <title>Extensive microbial diversity within the chicken gut microbiome revealed by metagenomics and culture.</title>
        <authorList>
            <person name="Gilroy R."/>
            <person name="Ravi A."/>
            <person name="Getino M."/>
            <person name="Pursley I."/>
            <person name="Horton D.L."/>
            <person name="Alikhan N.F."/>
            <person name="Baker D."/>
            <person name="Gharbi K."/>
            <person name="Hall N."/>
            <person name="Watson M."/>
            <person name="Adriaenssens E.M."/>
            <person name="Foster-Nyarko E."/>
            <person name="Jarju S."/>
            <person name="Secka A."/>
            <person name="Antonio M."/>
            <person name="Oren A."/>
            <person name="Chaudhuri R.R."/>
            <person name="La Ragione R."/>
            <person name="Hildebrand F."/>
            <person name="Pallen M.J."/>
        </authorList>
    </citation>
    <scope>NUCLEOTIDE SEQUENCE</scope>
    <source>
        <strain evidence="9">13361</strain>
    </source>
</reference>
<dbReference type="SUPFAM" id="SSF51011">
    <property type="entry name" value="Glycosyl hydrolase domain"/>
    <property type="match status" value="1"/>
</dbReference>
<sequence>MKHKILQYDPYLKPYEKDFDLRAERLKKKLQELLPQGQSLWDFANGYEYFGLHQTPEGWYYREWAPGAEAMYLTGDFCGWDRHAFPMEKLENGVFSLFIPGKDTLQNGMKVLTVVVHEGQELERIPLYANYVVQEKDSVEWNAVIHTAEEFPWTDEGFKPKNKLYIYECHIGMAQEEGKVGSYREFMENTLPRIKKLGYTAIQIMAIMEHPYYASFGYQVTNFFAPSSRFGTPEELKALIDRAHKLGIAVLLDVVHSHACKNTREGINQFDGTDYQFFHAGGQGEHPAWNTKCFNYDKNEVIHFLLSNLKYWMTQFHFDGFRFDGVTSMLYHDHGLGTAFMGYDQYFSMNTDVEAVTYLQLANLMVRQGNPKAITIAEDTSALPGLALPVKDGGVGFTYRLAMGEPDMWIKLLKEVSDDNWNMDYIYYELSTRRPKEPVIGYCESHDQALVGDKTIMFRMCDSEMYWSMNKDNDSPVIDRAMALHKMIRLVTLSLGGEGYLNFMGNEFGHPEWIDFPREGNGWSYHYCRRQWHLADDKNLKYQYLNRFDKDMIALSKRLRVLGKTDRQLYISNDQKIMAFQKGEGVFLFNFHPTWSQEGLEIPMPEAGTYRVCFTSDDFDYGGHGRVYHQDYETHTRADGTPVLQIYLPCRTAVVLQKV</sequence>
<keyword evidence="4" id="KW-0328">Glycosyltransferase</keyword>
<dbReference type="EMBL" id="DVFK01000021">
    <property type="protein sequence ID" value="HIQ67195.1"/>
    <property type="molecule type" value="Genomic_DNA"/>
</dbReference>
<evidence type="ECO:0000256" key="3">
    <source>
        <dbReference type="ARBA" id="ARBA00012541"/>
    </source>
</evidence>
<feature type="active site" description="Nucleophile" evidence="7">
    <location>
        <position position="324"/>
    </location>
</feature>
<dbReference type="InterPro" id="IPR013783">
    <property type="entry name" value="Ig-like_fold"/>
</dbReference>
<evidence type="ECO:0000259" key="8">
    <source>
        <dbReference type="SMART" id="SM00642"/>
    </source>
</evidence>
<dbReference type="Pfam" id="PF02922">
    <property type="entry name" value="CBM_48"/>
    <property type="match status" value="1"/>
</dbReference>
<dbReference type="SUPFAM" id="SSF51445">
    <property type="entry name" value="(Trans)glycosidases"/>
    <property type="match status" value="1"/>
</dbReference>
<keyword evidence="6" id="KW-0119">Carbohydrate metabolism</keyword>
<dbReference type="Pfam" id="PF00128">
    <property type="entry name" value="Alpha-amylase"/>
    <property type="match status" value="1"/>
</dbReference>
<feature type="active site" description="Proton donor" evidence="7">
    <location>
        <position position="378"/>
    </location>
</feature>
<dbReference type="Pfam" id="PF02806">
    <property type="entry name" value="Alpha-amylase_C"/>
    <property type="match status" value="1"/>
</dbReference>
<dbReference type="InterPro" id="IPR006048">
    <property type="entry name" value="A-amylase/branching_C"/>
</dbReference>
<reference evidence="9" key="1">
    <citation type="submission" date="2020-10" db="EMBL/GenBank/DDBJ databases">
        <authorList>
            <person name="Gilroy R."/>
        </authorList>
    </citation>
    <scope>NUCLEOTIDE SEQUENCE</scope>
    <source>
        <strain evidence="9">13361</strain>
    </source>
</reference>
<dbReference type="AlphaFoldDB" id="A0A9D0Z1E5"/>
<evidence type="ECO:0000313" key="10">
    <source>
        <dbReference type="Proteomes" id="UP000886796"/>
    </source>
</evidence>
<dbReference type="Gene3D" id="3.20.20.80">
    <property type="entry name" value="Glycosidases"/>
    <property type="match status" value="1"/>
</dbReference>
<proteinExistence type="inferred from homology"/>
<dbReference type="Gene3D" id="2.60.40.10">
    <property type="entry name" value="Immunoglobulins"/>
    <property type="match status" value="1"/>
</dbReference>
<evidence type="ECO:0000256" key="4">
    <source>
        <dbReference type="ARBA" id="ARBA00022676"/>
    </source>
</evidence>
<dbReference type="CDD" id="cd02854">
    <property type="entry name" value="E_set_GBE_euk_N"/>
    <property type="match status" value="1"/>
</dbReference>
<comment type="similarity">
    <text evidence="2">Belongs to the glycosyl hydrolase 13 family. GlgB subfamily.</text>
</comment>
<keyword evidence="6" id="KW-0136">Cellulose degradation</keyword>
<dbReference type="PANTHER" id="PTHR43651">
    <property type="entry name" value="1,4-ALPHA-GLUCAN-BRANCHING ENZYME"/>
    <property type="match status" value="1"/>
</dbReference>
<dbReference type="GO" id="GO:0030245">
    <property type="term" value="P:cellulose catabolic process"/>
    <property type="evidence" value="ECO:0007669"/>
    <property type="project" value="UniProtKB-KW"/>
</dbReference>
<dbReference type="PIRSF" id="PIRSF000463">
    <property type="entry name" value="GlgB"/>
    <property type="match status" value="1"/>
</dbReference>
<evidence type="ECO:0000256" key="7">
    <source>
        <dbReference type="PIRSR" id="PIRSR000463-1"/>
    </source>
</evidence>
<dbReference type="GO" id="GO:0004553">
    <property type="term" value="F:hydrolase activity, hydrolyzing O-glycosyl compounds"/>
    <property type="evidence" value="ECO:0007669"/>
    <property type="project" value="InterPro"/>
</dbReference>
<dbReference type="PANTHER" id="PTHR43651:SF3">
    <property type="entry name" value="1,4-ALPHA-GLUCAN-BRANCHING ENZYME"/>
    <property type="match status" value="1"/>
</dbReference>
<dbReference type="GO" id="GO:0043169">
    <property type="term" value="F:cation binding"/>
    <property type="evidence" value="ECO:0007669"/>
    <property type="project" value="InterPro"/>
</dbReference>
<dbReference type="FunFam" id="3.20.20.80:FF:000001">
    <property type="entry name" value="1,4-alpha-glucan branching enzyme"/>
    <property type="match status" value="1"/>
</dbReference>
<dbReference type="Gene3D" id="2.60.40.1180">
    <property type="entry name" value="Golgi alpha-mannosidase II"/>
    <property type="match status" value="1"/>
</dbReference>
<dbReference type="InterPro" id="IPR004193">
    <property type="entry name" value="Glyco_hydro_13_N"/>
</dbReference>
<dbReference type="SUPFAM" id="SSF81296">
    <property type="entry name" value="E set domains"/>
    <property type="match status" value="1"/>
</dbReference>
<dbReference type="GO" id="GO:0005978">
    <property type="term" value="P:glycogen biosynthetic process"/>
    <property type="evidence" value="ECO:0007669"/>
    <property type="project" value="InterPro"/>
</dbReference>
<accession>A0A9D0Z1E5</accession>
<evidence type="ECO:0000313" key="9">
    <source>
        <dbReference type="EMBL" id="HIQ67195.1"/>
    </source>
</evidence>
<gene>
    <name evidence="9" type="ORF">IAB74_01625</name>
</gene>
<organism evidence="9 10">
    <name type="scientific">Candidatus Faecousia excrementigallinarum</name>
    <dbReference type="NCBI Taxonomy" id="2840806"/>
    <lineage>
        <taxon>Bacteria</taxon>
        <taxon>Bacillati</taxon>
        <taxon>Bacillota</taxon>
        <taxon>Clostridia</taxon>
        <taxon>Eubacteriales</taxon>
        <taxon>Oscillospiraceae</taxon>
        <taxon>Faecousia</taxon>
    </lineage>
</organism>
<dbReference type="EC" id="2.4.1.18" evidence="3"/>
<dbReference type="Proteomes" id="UP000886796">
    <property type="component" value="Unassembled WGS sequence"/>
</dbReference>
<dbReference type="CDD" id="cd11321">
    <property type="entry name" value="AmyAc_bac_euk_BE"/>
    <property type="match status" value="1"/>
</dbReference>
<dbReference type="InterPro" id="IPR013780">
    <property type="entry name" value="Glyco_hydro_b"/>
</dbReference>